<dbReference type="PROSITE" id="PS50995">
    <property type="entry name" value="HTH_MARR_2"/>
    <property type="match status" value="1"/>
</dbReference>
<evidence type="ECO:0000256" key="3">
    <source>
        <dbReference type="ARBA" id="ARBA00023163"/>
    </source>
</evidence>
<evidence type="ECO:0000256" key="2">
    <source>
        <dbReference type="ARBA" id="ARBA00023125"/>
    </source>
</evidence>
<organism evidence="5 6">
    <name type="scientific">Candidatus Lloydbacteria bacterium RIFCSPHIGHO2_01_FULL_49_22</name>
    <dbReference type="NCBI Taxonomy" id="1798658"/>
    <lineage>
        <taxon>Bacteria</taxon>
        <taxon>Candidatus Lloydiibacteriota</taxon>
    </lineage>
</organism>
<dbReference type="PANTHER" id="PTHR42756">
    <property type="entry name" value="TRANSCRIPTIONAL REGULATOR, MARR"/>
    <property type="match status" value="1"/>
</dbReference>
<dbReference type="CDD" id="cd00090">
    <property type="entry name" value="HTH_ARSR"/>
    <property type="match status" value="1"/>
</dbReference>
<evidence type="ECO:0000256" key="1">
    <source>
        <dbReference type="ARBA" id="ARBA00023015"/>
    </source>
</evidence>
<evidence type="ECO:0000259" key="4">
    <source>
        <dbReference type="PROSITE" id="PS50995"/>
    </source>
</evidence>
<dbReference type="SMART" id="SM00347">
    <property type="entry name" value="HTH_MARR"/>
    <property type="match status" value="1"/>
</dbReference>
<dbReference type="AlphaFoldDB" id="A0A1G2CUY4"/>
<gene>
    <name evidence="5" type="ORF">A2845_02490</name>
</gene>
<dbReference type="InterPro" id="IPR036388">
    <property type="entry name" value="WH-like_DNA-bd_sf"/>
</dbReference>
<accession>A0A1G2CUY4</accession>
<dbReference type="InterPro" id="IPR036390">
    <property type="entry name" value="WH_DNA-bd_sf"/>
</dbReference>
<dbReference type="Pfam" id="PF01047">
    <property type="entry name" value="MarR"/>
    <property type="match status" value="1"/>
</dbReference>
<dbReference type="GO" id="GO:0003700">
    <property type="term" value="F:DNA-binding transcription factor activity"/>
    <property type="evidence" value="ECO:0007669"/>
    <property type="project" value="InterPro"/>
</dbReference>
<feature type="domain" description="HTH marR-type" evidence="4">
    <location>
        <begin position="1"/>
        <end position="130"/>
    </location>
</feature>
<keyword evidence="1" id="KW-0805">Transcription regulation</keyword>
<comment type="caution">
    <text evidence="5">The sequence shown here is derived from an EMBL/GenBank/DDBJ whole genome shotgun (WGS) entry which is preliminary data.</text>
</comment>
<dbReference type="SUPFAM" id="SSF46785">
    <property type="entry name" value="Winged helix' DNA-binding domain"/>
    <property type="match status" value="1"/>
</dbReference>
<dbReference type="Gene3D" id="1.10.10.10">
    <property type="entry name" value="Winged helix-like DNA-binding domain superfamily/Winged helix DNA-binding domain"/>
    <property type="match status" value="1"/>
</dbReference>
<reference evidence="5 6" key="1">
    <citation type="journal article" date="2016" name="Nat. Commun.">
        <title>Thousands of microbial genomes shed light on interconnected biogeochemical processes in an aquifer system.</title>
        <authorList>
            <person name="Anantharaman K."/>
            <person name="Brown C.T."/>
            <person name="Hug L.A."/>
            <person name="Sharon I."/>
            <person name="Castelle C.J."/>
            <person name="Probst A.J."/>
            <person name="Thomas B.C."/>
            <person name="Singh A."/>
            <person name="Wilkins M.J."/>
            <person name="Karaoz U."/>
            <person name="Brodie E.L."/>
            <person name="Williams K.H."/>
            <person name="Hubbard S.S."/>
            <person name="Banfield J.F."/>
        </authorList>
    </citation>
    <scope>NUCLEOTIDE SEQUENCE [LARGE SCALE GENOMIC DNA]</scope>
</reference>
<dbReference type="InterPro" id="IPR000835">
    <property type="entry name" value="HTH_MarR-typ"/>
</dbReference>
<protein>
    <recommendedName>
        <fullName evidence="4">HTH marR-type domain-containing protein</fullName>
    </recommendedName>
</protein>
<sequence>MYSIHRTYFLIEKRLEHKLHESKGISFSQFLILLALHCNERTSQSAIADFLHITEATVSRHIAQLEKAKYLTHKEDPINRRKHILTMTALGTRAFTNAHTIIERELKDVFEVIPVADRSLITKAFDGVIAKLHDRS</sequence>
<dbReference type="InterPro" id="IPR011991">
    <property type="entry name" value="ArsR-like_HTH"/>
</dbReference>
<dbReference type="Proteomes" id="UP000177122">
    <property type="component" value="Unassembled WGS sequence"/>
</dbReference>
<evidence type="ECO:0000313" key="5">
    <source>
        <dbReference type="EMBL" id="OGZ05164.1"/>
    </source>
</evidence>
<dbReference type="GO" id="GO:0003677">
    <property type="term" value="F:DNA binding"/>
    <property type="evidence" value="ECO:0007669"/>
    <property type="project" value="UniProtKB-KW"/>
</dbReference>
<name>A0A1G2CUY4_9BACT</name>
<evidence type="ECO:0000313" key="6">
    <source>
        <dbReference type="Proteomes" id="UP000177122"/>
    </source>
</evidence>
<proteinExistence type="predicted"/>
<keyword evidence="2" id="KW-0238">DNA-binding</keyword>
<keyword evidence="3" id="KW-0804">Transcription</keyword>
<dbReference type="EMBL" id="MHLI01000015">
    <property type="protein sequence ID" value="OGZ05164.1"/>
    <property type="molecule type" value="Genomic_DNA"/>
</dbReference>
<dbReference type="PANTHER" id="PTHR42756:SF1">
    <property type="entry name" value="TRANSCRIPTIONAL REPRESSOR OF EMRAB OPERON"/>
    <property type="match status" value="1"/>
</dbReference>